<keyword evidence="11" id="KW-0732">Signal</keyword>
<dbReference type="RefSeq" id="WP_011464176.1">
    <property type="nucleotide sequence ID" value="NC_007908.1"/>
</dbReference>
<dbReference type="InterPro" id="IPR006664">
    <property type="entry name" value="OMP_bac"/>
</dbReference>
<dbReference type="KEGG" id="rfr:Rfer_1882"/>
<protein>
    <submittedName>
        <fullName evidence="13">OmpA/MotB</fullName>
    </submittedName>
</protein>
<dbReference type="PRINTS" id="PR01021">
    <property type="entry name" value="OMPADOMAIN"/>
</dbReference>
<dbReference type="PANTHER" id="PTHR30329:SF21">
    <property type="entry name" value="LIPOPROTEIN YIAD-RELATED"/>
    <property type="match status" value="1"/>
</dbReference>
<accession>Q21X95</accession>
<dbReference type="AlphaFoldDB" id="Q21X95"/>
<dbReference type="InterPro" id="IPR006665">
    <property type="entry name" value="OmpA-like"/>
</dbReference>
<keyword evidence="3" id="KW-1134">Transmembrane beta strand</keyword>
<reference evidence="14" key="1">
    <citation type="submission" date="2006-02" db="EMBL/GenBank/DDBJ databases">
        <title>Complete sequence of chromosome of Rhodoferax ferrireducens DSM 15236.</title>
        <authorList>
            <person name="Copeland A."/>
            <person name="Lucas S."/>
            <person name="Lapidus A."/>
            <person name="Barry K."/>
            <person name="Detter J.C."/>
            <person name="Glavina del Rio T."/>
            <person name="Hammon N."/>
            <person name="Israni S."/>
            <person name="Pitluck S."/>
            <person name="Brettin T."/>
            <person name="Bruce D."/>
            <person name="Han C."/>
            <person name="Tapia R."/>
            <person name="Gilna P."/>
            <person name="Kiss H."/>
            <person name="Schmutz J."/>
            <person name="Larimer F."/>
            <person name="Land M."/>
            <person name="Kyrpides N."/>
            <person name="Ivanova N."/>
            <person name="Richardson P."/>
        </authorList>
    </citation>
    <scope>NUCLEOTIDE SEQUENCE [LARGE SCALE GENOMIC DNA]</scope>
    <source>
        <strain evidence="14">ATCC BAA-621 / DSM 15236 / T118</strain>
    </source>
</reference>
<evidence type="ECO:0000256" key="3">
    <source>
        <dbReference type="ARBA" id="ARBA00022452"/>
    </source>
</evidence>
<keyword evidence="14" id="KW-1185">Reference proteome</keyword>
<dbReference type="InterPro" id="IPR036737">
    <property type="entry name" value="OmpA-like_sf"/>
</dbReference>
<keyword evidence="6" id="KW-0626">Porin</keyword>
<dbReference type="Gene3D" id="3.30.1330.60">
    <property type="entry name" value="OmpA-like domain"/>
    <property type="match status" value="1"/>
</dbReference>
<dbReference type="InterPro" id="IPR000498">
    <property type="entry name" value="OmpA-like_TM_dom"/>
</dbReference>
<dbReference type="Proteomes" id="UP000008332">
    <property type="component" value="Chromosome"/>
</dbReference>
<dbReference type="Pfam" id="PF00691">
    <property type="entry name" value="OmpA"/>
    <property type="match status" value="1"/>
</dbReference>
<feature type="signal peptide" evidence="11">
    <location>
        <begin position="1"/>
        <end position="30"/>
    </location>
</feature>
<evidence type="ECO:0000256" key="8">
    <source>
        <dbReference type="ARBA" id="ARBA00023237"/>
    </source>
</evidence>
<evidence type="ECO:0000256" key="11">
    <source>
        <dbReference type="SAM" id="SignalP"/>
    </source>
</evidence>
<evidence type="ECO:0000256" key="4">
    <source>
        <dbReference type="ARBA" id="ARBA00022692"/>
    </source>
</evidence>
<evidence type="ECO:0000259" key="12">
    <source>
        <dbReference type="PROSITE" id="PS51123"/>
    </source>
</evidence>
<keyword evidence="8" id="KW-0998">Cell outer membrane</keyword>
<dbReference type="Pfam" id="PF01389">
    <property type="entry name" value="OmpA_membrane"/>
    <property type="match status" value="1"/>
</dbReference>
<gene>
    <name evidence="13" type="ordered locus">Rfer_1882</name>
</gene>
<evidence type="ECO:0000256" key="10">
    <source>
        <dbReference type="RuleBase" id="RU003859"/>
    </source>
</evidence>
<dbReference type="STRING" id="338969.Rfer_1882"/>
<name>Q21X95_ALBFT</name>
<organism evidence="13 14">
    <name type="scientific">Albidiferax ferrireducens (strain ATCC BAA-621 / DSM 15236 / T118)</name>
    <name type="common">Rhodoferax ferrireducens</name>
    <dbReference type="NCBI Taxonomy" id="338969"/>
    <lineage>
        <taxon>Bacteria</taxon>
        <taxon>Pseudomonadati</taxon>
        <taxon>Pseudomonadota</taxon>
        <taxon>Betaproteobacteria</taxon>
        <taxon>Burkholderiales</taxon>
        <taxon>Comamonadaceae</taxon>
        <taxon>Rhodoferax</taxon>
    </lineage>
</organism>
<evidence type="ECO:0000256" key="6">
    <source>
        <dbReference type="ARBA" id="ARBA00023114"/>
    </source>
</evidence>
<comment type="subcellular location">
    <subcellularLocation>
        <location evidence="1">Cell outer membrane</location>
        <topology evidence="1">Multi-pass membrane protein</topology>
    </subcellularLocation>
</comment>
<dbReference type="OrthoDB" id="5360144at2"/>
<comment type="similarity">
    <text evidence="10">Belongs to the outer membrane OOP (TC 1.B.6) superfamily.</text>
</comment>
<evidence type="ECO:0000313" key="13">
    <source>
        <dbReference type="EMBL" id="ABD69608.1"/>
    </source>
</evidence>
<dbReference type="PANTHER" id="PTHR30329">
    <property type="entry name" value="STATOR ELEMENT OF FLAGELLAR MOTOR COMPLEX"/>
    <property type="match status" value="1"/>
</dbReference>
<dbReference type="SUPFAM" id="SSF56925">
    <property type="entry name" value="OMPA-like"/>
    <property type="match status" value="1"/>
</dbReference>
<feature type="chain" id="PRO_5004200964" evidence="11">
    <location>
        <begin position="31"/>
        <end position="387"/>
    </location>
</feature>
<dbReference type="PROSITE" id="PS51123">
    <property type="entry name" value="OMPA_2"/>
    <property type="match status" value="1"/>
</dbReference>
<dbReference type="GO" id="GO:0009279">
    <property type="term" value="C:cell outer membrane"/>
    <property type="evidence" value="ECO:0007669"/>
    <property type="project" value="UniProtKB-SubCell"/>
</dbReference>
<dbReference type="InterPro" id="IPR011250">
    <property type="entry name" value="OMP/PagP_B-barrel"/>
</dbReference>
<dbReference type="EMBL" id="CP000267">
    <property type="protein sequence ID" value="ABD69608.1"/>
    <property type="molecule type" value="Genomic_DNA"/>
</dbReference>
<keyword evidence="5" id="KW-0406">Ion transport</keyword>
<dbReference type="CDD" id="cd07185">
    <property type="entry name" value="OmpA_C-like"/>
    <property type="match status" value="1"/>
</dbReference>
<evidence type="ECO:0000256" key="9">
    <source>
        <dbReference type="PROSITE-ProRule" id="PRU00473"/>
    </source>
</evidence>
<proteinExistence type="inferred from homology"/>
<dbReference type="SUPFAM" id="SSF103088">
    <property type="entry name" value="OmpA-like"/>
    <property type="match status" value="1"/>
</dbReference>
<dbReference type="GO" id="GO:0006811">
    <property type="term" value="P:monoatomic ion transport"/>
    <property type="evidence" value="ECO:0007669"/>
    <property type="project" value="UniProtKB-KW"/>
</dbReference>
<evidence type="ECO:0000313" key="14">
    <source>
        <dbReference type="Proteomes" id="UP000008332"/>
    </source>
</evidence>
<evidence type="ECO:0000256" key="1">
    <source>
        <dbReference type="ARBA" id="ARBA00004571"/>
    </source>
</evidence>
<dbReference type="eggNOG" id="COG2885">
    <property type="taxonomic scope" value="Bacteria"/>
</dbReference>
<dbReference type="InterPro" id="IPR050330">
    <property type="entry name" value="Bact_OuterMem_StrucFunc"/>
</dbReference>
<feature type="domain" description="OmpA-like" evidence="12">
    <location>
        <begin position="259"/>
        <end position="387"/>
    </location>
</feature>
<keyword evidence="2" id="KW-0813">Transport</keyword>
<keyword evidence="4" id="KW-0812">Transmembrane</keyword>
<keyword evidence="7 9" id="KW-0472">Membrane</keyword>
<sequence length="387" mass="40651">MKLARTKLASASGKLSLIALAILAGPFALADDLGWYAGANVGRSSATIDDARITSGLLGSGLTTTSITDDNRSSGYKIFGGYQFNRNFAVEGGYFDLGNFGFNANTVPTGTLSGNIKLKGLNLDLVGTLPISEKFSVLGRIGVNYADAADSFAGTGAVNVLNPSPSKRETNLKVGVGLQYAFTDALAMRAEIERYRINDAVGNKGDIDLVSLGLIYRFGAKTPTPVPVAYVAPPVVVAQAPPPVEVAPPAPVPVVVPPPAPKKVSFSADSLFDFDKASLKPTGQQDLDKLAAELKNTQFDVIKVTGHTDRIGSHAYNQKLSERRAEAVKGYLMTSIGIAGDKIVTKGVDGAEPVTKPGECQGKKVSKALIACLQPDRRVEVEVVGTR</sequence>
<dbReference type="Gene3D" id="2.40.160.20">
    <property type="match status" value="1"/>
</dbReference>
<evidence type="ECO:0000256" key="7">
    <source>
        <dbReference type="ARBA" id="ARBA00023136"/>
    </source>
</evidence>
<evidence type="ECO:0000256" key="2">
    <source>
        <dbReference type="ARBA" id="ARBA00022448"/>
    </source>
</evidence>
<dbReference type="GO" id="GO:0015288">
    <property type="term" value="F:porin activity"/>
    <property type="evidence" value="ECO:0007669"/>
    <property type="project" value="UniProtKB-KW"/>
</dbReference>
<dbReference type="GO" id="GO:0046930">
    <property type="term" value="C:pore complex"/>
    <property type="evidence" value="ECO:0007669"/>
    <property type="project" value="UniProtKB-KW"/>
</dbReference>
<dbReference type="eggNOG" id="COG3637">
    <property type="taxonomic scope" value="Bacteria"/>
</dbReference>
<dbReference type="HOGENOM" id="CLU_031536_0_0_4"/>
<evidence type="ECO:0000256" key="5">
    <source>
        <dbReference type="ARBA" id="ARBA00023065"/>
    </source>
</evidence>